<dbReference type="Pfam" id="PF03764">
    <property type="entry name" value="EFG_IV"/>
    <property type="match status" value="1"/>
</dbReference>
<reference evidence="9" key="1">
    <citation type="submission" date="2021-01" db="EMBL/GenBank/DDBJ databases">
        <authorList>
            <person name="Corre E."/>
            <person name="Pelletier E."/>
            <person name="Niang G."/>
            <person name="Scheremetjew M."/>
            <person name="Finn R."/>
            <person name="Kale V."/>
            <person name="Holt S."/>
            <person name="Cochrane G."/>
            <person name="Meng A."/>
            <person name="Brown T."/>
            <person name="Cohen L."/>
        </authorList>
    </citation>
    <scope>NUCLEOTIDE SEQUENCE</scope>
    <source>
        <strain evidence="9">CCMP281</strain>
    </source>
</reference>
<dbReference type="InterPro" id="IPR041095">
    <property type="entry name" value="EFG_II"/>
</dbReference>
<evidence type="ECO:0000256" key="1">
    <source>
        <dbReference type="ARBA" id="ARBA00005870"/>
    </source>
</evidence>
<dbReference type="FunFam" id="2.40.30.10:FF:000022">
    <property type="entry name" value="Elongation factor G, mitochondrial"/>
    <property type="match status" value="1"/>
</dbReference>
<dbReference type="InterPro" id="IPR004161">
    <property type="entry name" value="EFTu-like_2"/>
</dbReference>
<evidence type="ECO:0000256" key="3">
    <source>
        <dbReference type="ARBA" id="ARBA00022768"/>
    </source>
</evidence>
<dbReference type="InterPro" id="IPR047872">
    <property type="entry name" value="EFG_IV"/>
</dbReference>
<dbReference type="GO" id="GO:0003746">
    <property type="term" value="F:translation elongation factor activity"/>
    <property type="evidence" value="ECO:0007669"/>
    <property type="project" value="UniProtKB-UniRule"/>
</dbReference>
<dbReference type="Pfam" id="PF00009">
    <property type="entry name" value="GTP_EFTU"/>
    <property type="match status" value="1"/>
</dbReference>
<dbReference type="SUPFAM" id="SSF52540">
    <property type="entry name" value="P-loop containing nucleoside triphosphate hydrolases"/>
    <property type="match status" value="1"/>
</dbReference>
<evidence type="ECO:0000256" key="4">
    <source>
        <dbReference type="ARBA" id="ARBA00022917"/>
    </source>
</evidence>
<dbReference type="Gene3D" id="3.40.50.300">
    <property type="entry name" value="P-loop containing nucleotide triphosphate hydrolases"/>
    <property type="match status" value="1"/>
</dbReference>
<dbReference type="CDD" id="cd16262">
    <property type="entry name" value="EFG_III"/>
    <property type="match status" value="1"/>
</dbReference>
<dbReference type="Gene3D" id="2.40.30.10">
    <property type="entry name" value="Translation factors"/>
    <property type="match status" value="1"/>
</dbReference>
<dbReference type="FunFam" id="3.40.50.300:FF:000514">
    <property type="entry name" value="Ribosome-releasing factor 2, mitochondrial"/>
    <property type="match status" value="1"/>
</dbReference>
<dbReference type="AlphaFoldDB" id="A0A7S3AL21"/>
<dbReference type="EMBL" id="HBHX01015864">
    <property type="protein sequence ID" value="CAE0108219.1"/>
    <property type="molecule type" value="Transcribed_RNA"/>
</dbReference>
<sequence length="652" mass="71462">MDFMELEREKGITIQSAATHCRWGDHEINIIDTPGHVDFTIEVERALRVLDGAILVLCGVAGVQSQSITVDRQMRRYEVPRLAFINKLDREGADPQVVVEALRAKLHLNATMLQIPIGLSKDHVGVVDLVSQQALYFEGDDGEDVRVAAIPEHLLHETAAKRQELFERLADVDDEIGELFLMEEEPDMDVLMAAIRRQTIARTFCPVFMGSAFKNKGVHALLDAVVAYLPEPKEKLNLALDVGNDETETLLVSDSSAPLVGLAFKLEQGKFGQLTYMRLYQGSIARGDTIVNMATGAKIRVPKLVRMHANEMEDVEEGGAGDIVAMFGVDCASGTTFTDGKSKLSMTSMFVPDPVISLSLVPASKTKDQASFSKALGRFMKEDPTFRVHNDEESGQTIISGMGELHLQIYVERMKREYGVECATGQPKVAFRETLPAHTPFSYTHRKQSGGAGQFGKVEGYVEPIDIETLGKGQFEFVNEMIGNDIPSEFMSAIEKGFLEATEKGPLTGSPMVGMRVVLQAGASHAVDSSEMAFRSAARGAFMQACSSSRPLLLEPIMEVEVAVPAEFQGTTVAQISQRKGLVSEVGGAEYATIKADVPLDNMFGYSSELRSSTQGKGEFSMEYKTHSPVMREKQEELVKKFQEAQKAKASA</sequence>
<dbReference type="InterPro" id="IPR000795">
    <property type="entry name" value="T_Tr_GTP-bd_dom"/>
</dbReference>
<dbReference type="PANTHER" id="PTHR43636:SF2">
    <property type="entry name" value="ELONGATION FACTOR G, MITOCHONDRIAL"/>
    <property type="match status" value="1"/>
</dbReference>
<dbReference type="Pfam" id="PF14492">
    <property type="entry name" value="EFG_III"/>
    <property type="match status" value="1"/>
</dbReference>
<dbReference type="NCBIfam" id="TIGR00484">
    <property type="entry name" value="EF-G"/>
    <property type="match status" value="1"/>
</dbReference>
<comment type="subcellular location">
    <subcellularLocation>
        <location evidence="7">Mitochondrion</location>
    </subcellularLocation>
</comment>
<evidence type="ECO:0000259" key="8">
    <source>
        <dbReference type="PROSITE" id="PS51722"/>
    </source>
</evidence>
<dbReference type="InterPro" id="IPR035647">
    <property type="entry name" value="EFG_III/V"/>
</dbReference>
<dbReference type="SUPFAM" id="SSF50447">
    <property type="entry name" value="Translation proteins"/>
    <property type="match status" value="1"/>
</dbReference>
<accession>A0A7S3AL21</accession>
<feature type="domain" description="Tr-type G" evidence="8">
    <location>
        <begin position="1"/>
        <end position="233"/>
    </location>
</feature>
<dbReference type="FunFam" id="3.30.70.240:FF:000001">
    <property type="entry name" value="Elongation factor G"/>
    <property type="match status" value="1"/>
</dbReference>
<dbReference type="InterPro" id="IPR009022">
    <property type="entry name" value="EFG_III"/>
</dbReference>
<feature type="binding site" evidence="7">
    <location>
        <begin position="32"/>
        <end position="36"/>
    </location>
    <ligand>
        <name>GTP</name>
        <dbReference type="ChEBI" id="CHEBI:37565"/>
    </ligand>
</feature>
<dbReference type="InterPro" id="IPR031157">
    <property type="entry name" value="G_TR_CS"/>
</dbReference>
<dbReference type="UniPathway" id="UPA00345"/>
<dbReference type="Gene3D" id="3.30.70.240">
    <property type="match status" value="1"/>
</dbReference>
<comment type="similarity">
    <text evidence="7">Belongs to the GTP-binding elongation factor family. EF-G/EF-2 subfamily.</text>
</comment>
<protein>
    <recommendedName>
        <fullName evidence="7">Elongation factor G, mitochondrial</fullName>
        <shortName evidence="7">EF-Gmt</shortName>
    </recommendedName>
    <alternativeName>
        <fullName evidence="7">Elongation factor G 1, mitochondrial</fullName>
        <shortName evidence="7">mEF-G 1</shortName>
    </alternativeName>
    <alternativeName>
        <fullName evidence="7">Elongation factor G1</fullName>
    </alternativeName>
</protein>
<gene>
    <name evidence="9" type="ORF">HERI1096_LOCUS8879</name>
</gene>
<dbReference type="InterPro" id="IPR004540">
    <property type="entry name" value="Transl_elong_EFG/EF2"/>
</dbReference>
<keyword evidence="3 7" id="KW-0251">Elongation factor</keyword>
<comment type="pathway">
    <text evidence="7">Protein biosynthesis; polypeptide chain elongation.</text>
</comment>
<evidence type="ECO:0000256" key="2">
    <source>
        <dbReference type="ARBA" id="ARBA00022741"/>
    </source>
</evidence>
<keyword evidence="4 7" id="KW-0648">Protein biosynthesis</keyword>
<dbReference type="SMART" id="SM00838">
    <property type="entry name" value="EFG_C"/>
    <property type="match status" value="1"/>
</dbReference>
<dbReference type="SMART" id="SM00889">
    <property type="entry name" value="EFG_IV"/>
    <property type="match status" value="1"/>
</dbReference>
<dbReference type="Pfam" id="PF00679">
    <property type="entry name" value="EFG_C"/>
    <property type="match status" value="1"/>
</dbReference>
<dbReference type="InterPro" id="IPR014721">
    <property type="entry name" value="Ribsml_uS5_D2-typ_fold_subgr"/>
</dbReference>
<dbReference type="GO" id="GO:0005525">
    <property type="term" value="F:GTP binding"/>
    <property type="evidence" value="ECO:0007669"/>
    <property type="project" value="UniProtKB-UniRule"/>
</dbReference>
<proteinExistence type="inferred from homology"/>
<name>A0A7S3AL21_9EUKA</name>
<evidence type="ECO:0000256" key="5">
    <source>
        <dbReference type="ARBA" id="ARBA00023128"/>
    </source>
</evidence>
<keyword evidence="6 7" id="KW-0342">GTP-binding</keyword>
<dbReference type="PRINTS" id="PR00315">
    <property type="entry name" value="ELONGATNFCT"/>
</dbReference>
<keyword evidence="2 7" id="KW-0547">Nucleotide-binding</keyword>
<dbReference type="GO" id="GO:0003924">
    <property type="term" value="F:GTPase activity"/>
    <property type="evidence" value="ECO:0007669"/>
    <property type="project" value="UniProtKB-UniRule"/>
</dbReference>
<organism evidence="9">
    <name type="scientific">Haptolina ericina</name>
    <dbReference type="NCBI Taxonomy" id="156174"/>
    <lineage>
        <taxon>Eukaryota</taxon>
        <taxon>Haptista</taxon>
        <taxon>Haptophyta</taxon>
        <taxon>Prymnesiophyceae</taxon>
        <taxon>Prymnesiales</taxon>
        <taxon>Prymnesiaceae</taxon>
        <taxon>Haptolina</taxon>
    </lineage>
</organism>
<dbReference type="Gene3D" id="3.30.230.10">
    <property type="match status" value="1"/>
</dbReference>
<evidence type="ECO:0000313" key="9">
    <source>
        <dbReference type="EMBL" id="CAE0108219.1"/>
    </source>
</evidence>
<dbReference type="InterPro" id="IPR005517">
    <property type="entry name" value="Transl_elong_EFG/EF2_IV"/>
</dbReference>
<evidence type="ECO:0000256" key="7">
    <source>
        <dbReference type="HAMAP-Rule" id="MF_03061"/>
    </source>
</evidence>
<dbReference type="NCBIfam" id="TIGR00231">
    <property type="entry name" value="small_GTP"/>
    <property type="match status" value="1"/>
</dbReference>
<dbReference type="FunFam" id="3.30.230.10:FF:000003">
    <property type="entry name" value="Elongation factor G"/>
    <property type="match status" value="1"/>
</dbReference>
<comment type="function">
    <text evidence="7">Mitochondrial GTPase that catalyzes the GTP-dependent ribosomal translocation step during translation elongation. During this step, the ribosome changes from the pre-translocational (PRE) to the post-translocational (POST) state as the newly formed A-site-bound peptidyl-tRNA and P-site-bound deacylated tRNA move to the P and E sites, respectively. Catalyzes the coordinated movement of the two tRNA molecules, the mRNA and conformational changes in the ribosome.</text>
</comment>
<dbReference type="PROSITE" id="PS00301">
    <property type="entry name" value="G_TR_1"/>
    <property type="match status" value="1"/>
</dbReference>
<comment type="caution">
    <text evidence="7">Lacks conserved residue(s) required for the propagation of feature annotation.</text>
</comment>
<dbReference type="InterPro" id="IPR005225">
    <property type="entry name" value="Small_GTP-bd"/>
</dbReference>
<dbReference type="SUPFAM" id="SSF54211">
    <property type="entry name" value="Ribosomal protein S5 domain 2-like"/>
    <property type="match status" value="1"/>
</dbReference>
<dbReference type="CDD" id="cd01434">
    <property type="entry name" value="EFG_mtEFG1_IV"/>
    <property type="match status" value="1"/>
</dbReference>
<dbReference type="InterPro" id="IPR027417">
    <property type="entry name" value="P-loop_NTPase"/>
</dbReference>
<dbReference type="GO" id="GO:0005759">
    <property type="term" value="C:mitochondrial matrix"/>
    <property type="evidence" value="ECO:0007669"/>
    <property type="project" value="UniProtKB-ARBA"/>
</dbReference>
<dbReference type="FunFam" id="3.30.70.870:FF:000001">
    <property type="entry name" value="Elongation factor G"/>
    <property type="match status" value="1"/>
</dbReference>
<dbReference type="PANTHER" id="PTHR43636">
    <property type="entry name" value="ELONGATION FACTOR G, MITOCHONDRIAL"/>
    <property type="match status" value="1"/>
</dbReference>
<dbReference type="Pfam" id="PF03144">
    <property type="entry name" value="GTP_EFTU_D2"/>
    <property type="match status" value="1"/>
</dbReference>
<dbReference type="CDD" id="cd04091">
    <property type="entry name" value="mtEFG1_II_like"/>
    <property type="match status" value="1"/>
</dbReference>
<dbReference type="PROSITE" id="PS51722">
    <property type="entry name" value="G_TR_2"/>
    <property type="match status" value="1"/>
</dbReference>
<dbReference type="InterPro" id="IPR020568">
    <property type="entry name" value="Ribosomal_Su5_D2-typ_SF"/>
</dbReference>
<dbReference type="InterPro" id="IPR009000">
    <property type="entry name" value="Transl_B-barrel_sf"/>
</dbReference>
<comment type="similarity">
    <text evidence="1">Belongs to the TRAFAC class translation factor GTPase superfamily. Classic translation factor GTPase family. EF-G/EF-2 subfamily.</text>
</comment>
<evidence type="ECO:0000256" key="6">
    <source>
        <dbReference type="ARBA" id="ARBA00023134"/>
    </source>
</evidence>
<dbReference type="HAMAP" id="MF_00054_B">
    <property type="entry name" value="EF_G_EF_2_B"/>
    <property type="match status" value="1"/>
</dbReference>
<dbReference type="Gene3D" id="3.30.70.870">
    <property type="entry name" value="Elongation Factor G (Translational Gtpase), domain 3"/>
    <property type="match status" value="1"/>
</dbReference>
<dbReference type="CDD" id="cd01886">
    <property type="entry name" value="EF-G"/>
    <property type="match status" value="1"/>
</dbReference>
<feature type="binding site" evidence="7">
    <location>
        <begin position="86"/>
        <end position="89"/>
    </location>
    <ligand>
        <name>GTP</name>
        <dbReference type="ChEBI" id="CHEBI:37565"/>
    </ligand>
</feature>
<dbReference type="SUPFAM" id="SSF54980">
    <property type="entry name" value="EF-G C-terminal domain-like"/>
    <property type="match status" value="2"/>
</dbReference>
<dbReference type="InterPro" id="IPR000640">
    <property type="entry name" value="EFG_V-like"/>
</dbReference>
<dbReference type="GO" id="GO:0070125">
    <property type="term" value="P:mitochondrial translational elongation"/>
    <property type="evidence" value="ECO:0007669"/>
    <property type="project" value="UniProtKB-UniRule"/>
</dbReference>
<keyword evidence="5 7" id="KW-0496">Mitochondrion</keyword>